<dbReference type="PANTHER" id="PTHR33343:SF1">
    <property type="entry name" value="LARGE RIBOSOMAL SUBUNIT PROTEIN BL35M"/>
    <property type="match status" value="1"/>
</dbReference>
<dbReference type="PRINTS" id="PR00064">
    <property type="entry name" value="RIBOSOMALL35"/>
</dbReference>
<dbReference type="GO" id="GO:0015934">
    <property type="term" value="C:large ribosomal subunit"/>
    <property type="evidence" value="ECO:0007669"/>
    <property type="project" value="TreeGrafter"/>
</dbReference>
<dbReference type="PANTHER" id="PTHR33343">
    <property type="entry name" value="54S RIBOSOMAL PROTEIN BL35M"/>
    <property type="match status" value="1"/>
</dbReference>
<dbReference type="InterPro" id="IPR018265">
    <property type="entry name" value="Ribosomal_bL35_CS"/>
</dbReference>
<protein>
    <recommendedName>
        <fullName evidence="4">50S ribosomal protein L35</fullName>
    </recommendedName>
</protein>
<dbReference type="InterPro" id="IPR037229">
    <property type="entry name" value="Ribosomal_bL35_sf"/>
</dbReference>
<dbReference type="GO" id="GO:0003735">
    <property type="term" value="F:structural constituent of ribosome"/>
    <property type="evidence" value="ECO:0007669"/>
    <property type="project" value="InterPro"/>
</dbReference>
<dbReference type="PROSITE" id="PS00936">
    <property type="entry name" value="RIBOSOMAL_L35"/>
    <property type="match status" value="1"/>
</dbReference>
<dbReference type="InterPro" id="IPR001706">
    <property type="entry name" value="Ribosomal_bL35"/>
</dbReference>
<dbReference type="FunFam" id="4.10.410.60:FF:000001">
    <property type="entry name" value="50S ribosomal protein L35"/>
    <property type="match status" value="1"/>
</dbReference>
<reference evidence="5" key="2">
    <citation type="submission" date="2019-04" db="EMBL/GenBank/DDBJ databases">
        <authorList>
            <person name="Pasella M."/>
        </authorList>
    </citation>
    <scope>NUCLEOTIDE SEQUENCE</scope>
    <source>
        <strain evidence="5">PD2941_3</strain>
    </source>
</reference>
<keyword evidence="2 4" id="KW-0689">Ribosomal protein</keyword>
<dbReference type="Pfam" id="PF01632">
    <property type="entry name" value="Ribosomal_L35p"/>
    <property type="match status" value="1"/>
</dbReference>
<dbReference type="EMBL" id="MK814702">
    <property type="protein sequence ID" value="QCI07929.1"/>
    <property type="molecule type" value="Genomic_DNA"/>
</dbReference>
<sequence length="67" mass="8033">MYKLKTAKAINKRFKKTSTGKLLKHKSFRSHLLQKKTSKHKQHLRKVVSVNFYDISNFLDKLPYKKK</sequence>
<organism evidence="5">
    <name type="scientific">Pleonosporium borreri</name>
    <dbReference type="NCBI Taxonomy" id="2575635"/>
    <lineage>
        <taxon>Eukaryota</taxon>
        <taxon>Rhodophyta</taxon>
        <taxon>Florideophyceae</taxon>
        <taxon>Rhodymeniophycidae</taxon>
        <taxon>Ceramiales</taxon>
        <taxon>Ceramiaceae</taxon>
        <taxon>Pleonosporium</taxon>
    </lineage>
</organism>
<comment type="similarity">
    <text evidence="1 4">Belongs to the bacterial ribosomal protein bL35 family.</text>
</comment>
<name>A0A4D6WWC5_9FLOR</name>
<evidence type="ECO:0000256" key="3">
    <source>
        <dbReference type="ARBA" id="ARBA00023274"/>
    </source>
</evidence>
<evidence type="ECO:0000256" key="4">
    <source>
        <dbReference type="RuleBase" id="RU000568"/>
    </source>
</evidence>
<dbReference type="GO" id="GO:0006412">
    <property type="term" value="P:translation"/>
    <property type="evidence" value="ECO:0007669"/>
    <property type="project" value="InterPro"/>
</dbReference>
<keyword evidence="3 4" id="KW-0687">Ribonucleoprotein</keyword>
<proteinExistence type="inferred from homology"/>
<reference evidence="5" key="1">
    <citation type="journal article" date="2019" name="Mol. Phylogenet. Evol.">
        <title>Morphological evolution and classification of the red algal order Ceramiales inferred using plastid phylogenomics.</title>
        <authorList>
            <person name="Diaz-Tapia P."/>
            <person name="Pasella M.M."/>
            <person name="Verbruggen H."/>
            <person name="Maggs C.A."/>
        </authorList>
    </citation>
    <scope>NUCLEOTIDE SEQUENCE</scope>
    <source>
        <strain evidence="5">PD2941_3</strain>
    </source>
</reference>
<accession>A0A4D6WWC5</accession>
<dbReference type="AlphaFoldDB" id="A0A4D6WWC5"/>
<geneLocation type="plastid" evidence="5"/>
<evidence type="ECO:0000313" key="5">
    <source>
        <dbReference type="EMBL" id="QCI07929.1"/>
    </source>
</evidence>
<gene>
    <name evidence="5" type="primary">rpl35</name>
</gene>
<dbReference type="HAMAP" id="MF_00514">
    <property type="entry name" value="Ribosomal_bL35"/>
    <property type="match status" value="1"/>
</dbReference>
<evidence type="ECO:0000256" key="2">
    <source>
        <dbReference type="ARBA" id="ARBA00022980"/>
    </source>
</evidence>
<evidence type="ECO:0000256" key="1">
    <source>
        <dbReference type="ARBA" id="ARBA00006598"/>
    </source>
</evidence>
<dbReference type="Gene3D" id="4.10.410.60">
    <property type="match status" value="1"/>
</dbReference>
<dbReference type="InterPro" id="IPR021137">
    <property type="entry name" value="Ribosomal_bL35-like"/>
</dbReference>
<dbReference type="NCBIfam" id="TIGR00001">
    <property type="entry name" value="rpmI_bact"/>
    <property type="match status" value="1"/>
</dbReference>
<dbReference type="SUPFAM" id="SSF143034">
    <property type="entry name" value="L35p-like"/>
    <property type="match status" value="1"/>
</dbReference>
<keyword evidence="5" id="KW-0934">Plastid</keyword>